<evidence type="ECO:0000256" key="2">
    <source>
        <dbReference type="ARBA" id="ARBA00022898"/>
    </source>
</evidence>
<dbReference type="Pfam" id="PF00155">
    <property type="entry name" value="Aminotran_1_2"/>
    <property type="match status" value="1"/>
</dbReference>
<protein>
    <submittedName>
        <fullName evidence="7">HTH-type transcriptional regulatory protein GabR</fullName>
    </submittedName>
</protein>
<comment type="similarity">
    <text evidence="1">In the C-terminal section; belongs to the class-I pyridoxal-phosphate-dependent aminotransferase family.</text>
</comment>
<dbReference type="GO" id="GO:0030170">
    <property type="term" value="F:pyridoxal phosphate binding"/>
    <property type="evidence" value="ECO:0007669"/>
    <property type="project" value="InterPro"/>
</dbReference>
<reference evidence="7 8" key="1">
    <citation type="submission" date="2015-03" db="EMBL/GenBank/DDBJ databases">
        <title>Genome sequence of Variovorax paradoxus TBEA6.</title>
        <authorList>
            <person name="Poehlein A."/>
            <person name="Schuldes J."/>
            <person name="Wuebbeler J.H."/>
            <person name="Hiessl S."/>
            <person name="Steinbuechel A."/>
            <person name="Daniel R."/>
        </authorList>
    </citation>
    <scope>NUCLEOTIDE SEQUENCE [LARGE SCALE GENOMIC DNA]</scope>
    <source>
        <strain evidence="7 8">TBEA6</strain>
    </source>
</reference>
<dbReference type="SMART" id="SM00345">
    <property type="entry name" value="HTH_GNTR"/>
    <property type="match status" value="1"/>
</dbReference>
<dbReference type="PROSITE" id="PS50949">
    <property type="entry name" value="HTH_GNTR"/>
    <property type="match status" value="1"/>
</dbReference>
<keyword evidence="4" id="KW-0238">DNA-binding</keyword>
<dbReference type="Gene3D" id="3.40.640.10">
    <property type="entry name" value="Type I PLP-dependent aspartate aminotransferase-like (Major domain)"/>
    <property type="match status" value="1"/>
</dbReference>
<dbReference type="GO" id="GO:0003700">
    <property type="term" value="F:DNA-binding transcription factor activity"/>
    <property type="evidence" value="ECO:0007669"/>
    <property type="project" value="InterPro"/>
</dbReference>
<dbReference type="InterPro" id="IPR004839">
    <property type="entry name" value="Aminotransferase_I/II_large"/>
</dbReference>
<dbReference type="SUPFAM" id="SSF53383">
    <property type="entry name" value="PLP-dependent transferases"/>
    <property type="match status" value="1"/>
</dbReference>
<name>A0A0H2M712_VARPD</name>
<organism evidence="7 8">
    <name type="scientific">Variovorax paradoxus</name>
    <dbReference type="NCBI Taxonomy" id="34073"/>
    <lineage>
        <taxon>Bacteria</taxon>
        <taxon>Pseudomonadati</taxon>
        <taxon>Pseudomonadota</taxon>
        <taxon>Betaproteobacteria</taxon>
        <taxon>Burkholderiales</taxon>
        <taxon>Comamonadaceae</taxon>
        <taxon>Variovorax</taxon>
    </lineage>
</organism>
<dbReference type="InterPro" id="IPR036390">
    <property type="entry name" value="WH_DNA-bd_sf"/>
</dbReference>
<keyword evidence="3" id="KW-0805">Transcription regulation</keyword>
<evidence type="ECO:0000313" key="7">
    <source>
        <dbReference type="EMBL" id="KLN52865.1"/>
    </source>
</evidence>
<dbReference type="AlphaFoldDB" id="A0A0H2M712"/>
<dbReference type="CDD" id="cd00609">
    <property type="entry name" value="AAT_like"/>
    <property type="match status" value="1"/>
</dbReference>
<sequence>MPKLLGEFLTVNSAMDGPLPMDESNHFGAQPGPRRRRARASRARLLEFLVINRQSPVTVVDQVATAIEHLIVTGGLKSGDLLPSTRELARTLDIGRATALSVIARLSAEGFVETRVGSGSRVRARSADLLTASAAPAPSSLKRSQVPGAVAIQQQVALLDTLPKHVSRSTSLMDLQGLSVATPFAPGMPAIDQFPYHTWSDFCAKSWKHATAAMLETRDPAGYRPLREALAGYLASARGVRCTADQVIIVSGAQHAFDLTLRVLTQPGDRVLIEDPGFLGARNAMLSAGLNLRGVPLDEEGVMVPDDNGGAKLLYTTPSHQYPMGRTMSLARRRALLEWARRTSCFIFEDDYSSEFRYDGKPLPSLQGSDEYSRVIYAGTFNKIMFPSLRLGYLVVPEELVDVFLSIRTWSDGCPPGVIQAAMLQFIERGAFYSHIRRLREIYAARHSLLCELISERMGLMLSVVSDPAGLNLAAVAKRPIDDVALSRRARNANIVCPPLSQYFVQAEPQRGFQFGFASSNEAQMRAAIDRLEVVWGQGASTAT</sequence>
<dbReference type="PANTHER" id="PTHR46577">
    <property type="entry name" value="HTH-TYPE TRANSCRIPTIONAL REGULATORY PROTEIN GABR"/>
    <property type="match status" value="1"/>
</dbReference>
<dbReference type="PATRIC" id="fig|34073.19.peg.6196"/>
<evidence type="ECO:0000256" key="3">
    <source>
        <dbReference type="ARBA" id="ARBA00023015"/>
    </source>
</evidence>
<dbReference type="InterPro" id="IPR000524">
    <property type="entry name" value="Tscrpt_reg_HTH_GntR"/>
</dbReference>
<dbReference type="PRINTS" id="PR00035">
    <property type="entry name" value="HTHGNTR"/>
</dbReference>
<dbReference type="InterPro" id="IPR036388">
    <property type="entry name" value="WH-like_DNA-bd_sf"/>
</dbReference>
<feature type="domain" description="HTH gntR-type" evidence="6">
    <location>
        <begin position="57"/>
        <end position="125"/>
    </location>
</feature>
<keyword evidence="8" id="KW-1185">Reference proteome</keyword>
<gene>
    <name evidence="7" type="primary">gabR4</name>
    <name evidence="7" type="ORF">VPARA_60350</name>
</gene>
<evidence type="ECO:0000256" key="4">
    <source>
        <dbReference type="ARBA" id="ARBA00023125"/>
    </source>
</evidence>
<dbReference type="InterPro" id="IPR051446">
    <property type="entry name" value="HTH_trans_reg/aminotransferase"/>
</dbReference>
<dbReference type="EMBL" id="JZWI01000043">
    <property type="protein sequence ID" value="KLN52865.1"/>
    <property type="molecule type" value="Genomic_DNA"/>
</dbReference>
<keyword evidence="2" id="KW-0663">Pyridoxal phosphate</keyword>
<dbReference type="InterPro" id="IPR015424">
    <property type="entry name" value="PyrdxlP-dep_Trfase"/>
</dbReference>
<dbReference type="Pfam" id="PF00392">
    <property type="entry name" value="GntR"/>
    <property type="match status" value="1"/>
</dbReference>
<evidence type="ECO:0000259" key="6">
    <source>
        <dbReference type="PROSITE" id="PS50949"/>
    </source>
</evidence>
<evidence type="ECO:0000313" key="8">
    <source>
        <dbReference type="Proteomes" id="UP000035170"/>
    </source>
</evidence>
<dbReference type="Gene3D" id="1.10.10.10">
    <property type="entry name" value="Winged helix-like DNA-binding domain superfamily/Winged helix DNA-binding domain"/>
    <property type="match status" value="1"/>
</dbReference>
<dbReference type="RefSeq" id="WP_080966710.1">
    <property type="nucleotide sequence ID" value="NZ_JZWI01000043.1"/>
</dbReference>
<dbReference type="GO" id="GO:0003677">
    <property type="term" value="F:DNA binding"/>
    <property type="evidence" value="ECO:0007669"/>
    <property type="project" value="UniProtKB-KW"/>
</dbReference>
<dbReference type="InterPro" id="IPR015421">
    <property type="entry name" value="PyrdxlP-dep_Trfase_major"/>
</dbReference>
<dbReference type="SUPFAM" id="SSF46785">
    <property type="entry name" value="Winged helix' DNA-binding domain"/>
    <property type="match status" value="1"/>
</dbReference>
<dbReference type="PANTHER" id="PTHR46577:SF1">
    <property type="entry name" value="HTH-TYPE TRANSCRIPTIONAL REGULATORY PROTEIN GABR"/>
    <property type="match status" value="1"/>
</dbReference>
<evidence type="ECO:0000256" key="1">
    <source>
        <dbReference type="ARBA" id="ARBA00005384"/>
    </source>
</evidence>
<dbReference type="Proteomes" id="UP000035170">
    <property type="component" value="Unassembled WGS sequence"/>
</dbReference>
<dbReference type="CDD" id="cd07377">
    <property type="entry name" value="WHTH_GntR"/>
    <property type="match status" value="1"/>
</dbReference>
<evidence type="ECO:0000256" key="5">
    <source>
        <dbReference type="ARBA" id="ARBA00023163"/>
    </source>
</evidence>
<proteinExistence type="inferred from homology"/>
<keyword evidence="5" id="KW-0804">Transcription</keyword>
<comment type="caution">
    <text evidence="7">The sequence shown here is derived from an EMBL/GenBank/DDBJ whole genome shotgun (WGS) entry which is preliminary data.</text>
</comment>
<accession>A0A0H2M712</accession>